<gene>
    <name evidence="2" type="ORF">SAMN05421538_106197</name>
</gene>
<accession>A0A1G7CSW6</accession>
<keyword evidence="3" id="KW-1185">Reference proteome</keyword>
<evidence type="ECO:0000256" key="1">
    <source>
        <dbReference type="SAM" id="SignalP"/>
    </source>
</evidence>
<feature type="chain" id="PRO_5011683627" description="Copper(I)-binding protein" evidence="1">
    <location>
        <begin position="21"/>
        <end position="159"/>
    </location>
</feature>
<dbReference type="InterPro" id="IPR007410">
    <property type="entry name" value="LpqE-like"/>
</dbReference>
<organism evidence="2 3">
    <name type="scientific">Paracoccus isoporae</name>
    <dbReference type="NCBI Taxonomy" id="591205"/>
    <lineage>
        <taxon>Bacteria</taxon>
        <taxon>Pseudomonadati</taxon>
        <taxon>Pseudomonadota</taxon>
        <taxon>Alphaproteobacteria</taxon>
        <taxon>Rhodobacterales</taxon>
        <taxon>Paracoccaceae</taxon>
        <taxon>Paracoccus</taxon>
    </lineage>
</organism>
<dbReference type="Proteomes" id="UP000199344">
    <property type="component" value="Unassembled WGS sequence"/>
</dbReference>
<dbReference type="Gene3D" id="2.60.40.1890">
    <property type="entry name" value="PCu(A)C copper chaperone"/>
    <property type="match status" value="1"/>
</dbReference>
<dbReference type="EMBL" id="FNAH01000006">
    <property type="protein sequence ID" value="SDE42343.1"/>
    <property type="molecule type" value="Genomic_DNA"/>
</dbReference>
<dbReference type="AlphaFoldDB" id="A0A1G7CSW6"/>
<evidence type="ECO:0000313" key="3">
    <source>
        <dbReference type="Proteomes" id="UP000199344"/>
    </source>
</evidence>
<name>A0A1G7CSW6_9RHOB</name>
<evidence type="ECO:0008006" key="4">
    <source>
        <dbReference type="Google" id="ProtNLM"/>
    </source>
</evidence>
<dbReference type="STRING" id="591205.SAMN05421538_106197"/>
<protein>
    <recommendedName>
        <fullName evidence="4">Copper(I)-binding protein</fullName>
    </recommendedName>
</protein>
<keyword evidence="1" id="KW-0732">Signal</keyword>
<dbReference type="InterPro" id="IPR036182">
    <property type="entry name" value="PCuAC_sf"/>
</dbReference>
<dbReference type="InterPro" id="IPR058248">
    <property type="entry name" value="Lxx211020-like"/>
</dbReference>
<dbReference type="RefSeq" id="WP_245727267.1">
    <property type="nucleotide sequence ID" value="NZ_FNAH01000006.1"/>
</dbReference>
<dbReference type="SUPFAM" id="SSF110087">
    <property type="entry name" value="DR1885-like metal-binding protein"/>
    <property type="match status" value="1"/>
</dbReference>
<dbReference type="PANTHER" id="PTHR36302:SF1">
    <property type="entry name" value="COPPER CHAPERONE PCU(A)C"/>
    <property type="match status" value="1"/>
</dbReference>
<feature type="signal peptide" evidence="1">
    <location>
        <begin position="1"/>
        <end position="20"/>
    </location>
</feature>
<evidence type="ECO:0000313" key="2">
    <source>
        <dbReference type="EMBL" id="SDE42343.1"/>
    </source>
</evidence>
<dbReference type="Pfam" id="PF04314">
    <property type="entry name" value="PCuAC"/>
    <property type="match status" value="1"/>
</dbReference>
<sequence>MTTKILTALMALALPTAALAQAGDLQITDSFARSSNPRTGAAYLTIHNAGPEACTLSAVTTPITDNAELHTSREDADGLMQMVPLEDGITIAAGADHMLARGGDHIMLMGLAEPLAEGDEVALTLDFGTCGTVETVAPVDNARMSGADTAAAHGSGMDH</sequence>
<reference evidence="2 3" key="1">
    <citation type="submission" date="2016-10" db="EMBL/GenBank/DDBJ databases">
        <authorList>
            <person name="de Groot N.N."/>
        </authorList>
    </citation>
    <scope>NUCLEOTIDE SEQUENCE [LARGE SCALE GENOMIC DNA]</scope>
    <source>
        <strain evidence="2 3">DSM 22220</strain>
    </source>
</reference>
<dbReference type="PANTHER" id="PTHR36302">
    <property type="entry name" value="BLR7088 PROTEIN"/>
    <property type="match status" value="1"/>
</dbReference>
<proteinExistence type="predicted"/>